<evidence type="ECO:0000256" key="5">
    <source>
        <dbReference type="ARBA" id="ARBA00022705"/>
    </source>
</evidence>
<evidence type="ECO:0000256" key="4">
    <source>
        <dbReference type="ARBA" id="ARBA00022695"/>
    </source>
</evidence>
<evidence type="ECO:0000313" key="11">
    <source>
        <dbReference type="EMBL" id="KRM10240.1"/>
    </source>
</evidence>
<dbReference type="EC" id="2.7.7.7" evidence="1"/>
<dbReference type="Pfam" id="PF06144">
    <property type="entry name" value="DNA_pol3_delta"/>
    <property type="match status" value="1"/>
</dbReference>
<dbReference type="GO" id="GO:0003887">
    <property type="term" value="F:DNA-directed DNA polymerase activity"/>
    <property type="evidence" value="ECO:0007669"/>
    <property type="project" value="UniProtKB-KW"/>
</dbReference>
<comment type="catalytic activity">
    <reaction evidence="8">
        <text>DNA(n) + a 2'-deoxyribonucleoside 5'-triphosphate = DNA(n+1) + diphosphate</text>
        <dbReference type="Rhea" id="RHEA:22508"/>
        <dbReference type="Rhea" id="RHEA-COMP:17339"/>
        <dbReference type="Rhea" id="RHEA-COMP:17340"/>
        <dbReference type="ChEBI" id="CHEBI:33019"/>
        <dbReference type="ChEBI" id="CHEBI:61560"/>
        <dbReference type="ChEBI" id="CHEBI:173112"/>
        <dbReference type="EC" id="2.7.7.7"/>
    </reaction>
</comment>
<evidence type="ECO:0000259" key="10">
    <source>
        <dbReference type="Pfam" id="PF21694"/>
    </source>
</evidence>
<accession>A0A0R1VX18</accession>
<dbReference type="Gene3D" id="1.10.8.60">
    <property type="match status" value="1"/>
</dbReference>
<evidence type="ECO:0000256" key="8">
    <source>
        <dbReference type="ARBA" id="ARBA00049244"/>
    </source>
</evidence>
<dbReference type="Proteomes" id="UP000051315">
    <property type="component" value="Unassembled WGS sequence"/>
</dbReference>
<evidence type="ECO:0000256" key="1">
    <source>
        <dbReference type="ARBA" id="ARBA00012417"/>
    </source>
</evidence>
<feature type="domain" description="DNA polymerase III delta subunit-like C-terminal" evidence="10">
    <location>
        <begin position="223"/>
        <end position="343"/>
    </location>
</feature>
<dbReference type="InterPro" id="IPR008921">
    <property type="entry name" value="DNA_pol3_clamp-load_cplx_C"/>
</dbReference>
<dbReference type="SUPFAM" id="SSF52540">
    <property type="entry name" value="P-loop containing nucleoside triphosphate hydrolases"/>
    <property type="match status" value="1"/>
</dbReference>
<comment type="similarity">
    <text evidence="7">Belongs to the DNA polymerase HolA subunit family.</text>
</comment>
<reference evidence="11 12" key="1">
    <citation type="journal article" date="2015" name="Genome Announc.">
        <title>Expanding the biotechnology potential of lactobacilli through comparative genomics of 213 strains and associated genera.</title>
        <authorList>
            <person name="Sun Z."/>
            <person name="Harris H.M."/>
            <person name="McCann A."/>
            <person name="Guo C."/>
            <person name="Argimon S."/>
            <person name="Zhang W."/>
            <person name="Yang X."/>
            <person name="Jeffery I.B."/>
            <person name="Cooney J.C."/>
            <person name="Kagawa T.F."/>
            <person name="Liu W."/>
            <person name="Song Y."/>
            <person name="Salvetti E."/>
            <person name="Wrobel A."/>
            <person name="Rasinkangas P."/>
            <person name="Parkhill J."/>
            <person name="Rea M.C."/>
            <person name="O'Sullivan O."/>
            <person name="Ritari J."/>
            <person name="Douillard F.P."/>
            <person name="Paul Ross R."/>
            <person name="Yang R."/>
            <person name="Briner A.E."/>
            <person name="Felis G.E."/>
            <person name="de Vos W.M."/>
            <person name="Barrangou R."/>
            <person name="Klaenhammer T.R."/>
            <person name="Caufield P.W."/>
            <person name="Cui Y."/>
            <person name="Zhang H."/>
            <person name="O'Toole P.W."/>
        </authorList>
    </citation>
    <scope>NUCLEOTIDE SEQUENCE [LARGE SCALE GENOMIC DNA]</scope>
    <source>
        <strain evidence="11 12">DSM 17758</strain>
    </source>
</reference>
<keyword evidence="3" id="KW-0808">Transferase</keyword>
<dbReference type="GO" id="GO:0003677">
    <property type="term" value="F:DNA binding"/>
    <property type="evidence" value="ECO:0007669"/>
    <property type="project" value="InterPro"/>
</dbReference>
<keyword evidence="5" id="KW-0235">DNA replication</keyword>
<keyword evidence="4" id="KW-0548">Nucleotidyltransferase</keyword>
<evidence type="ECO:0000313" key="12">
    <source>
        <dbReference type="Proteomes" id="UP000051315"/>
    </source>
</evidence>
<keyword evidence="6" id="KW-0239">DNA-directed DNA polymerase</keyword>
<dbReference type="EMBL" id="AZFX01000040">
    <property type="protein sequence ID" value="KRM10240.1"/>
    <property type="molecule type" value="Genomic_DNA"/>
</dbReference>
<dbReference type="PANTHER" id="PTHR34388:SF1">
    <property type="entry name" value="DNA POLYMERASE III SUBUNIT DELTA"/>
    <property type="match status" value="1"/>
</dbReference>
<dbReference type="NCBIfam" id="TIGR01128">
    <property type="entry name" value="holA"/>
    <property type="match status" value="1"/>
</dbReference>
<evidence type="ECO:0000259" key="9">
    <source>
        <dbReference type="Pfam" id="PF06144"/>
    </source>
</evidence>
<evidence type="ECO:0000256" key="2">
    <source>
        <dbReference type="ARBA" id="ARBA00017703"/>
    </source>
</evidence>
<keyword evidence="12" id="KW-1185">Reference proteome</keyword>
<organism evidence="11 12">
    <name type="scientific">Lapidilactobacillus concavus DSM 17758</name>
    <dbReference type="NCBI Taxonomy" id="1423735"/>
    <lineage>
        <taxon>Bacteria</taxon>
        <taxon>Bacillati</taxon>
        <taxon>Bacillota</taxon>
        <taxon>Bacilli</taxon>
        <taxon>Lactobacillales</taxon>
        <taxon>Lactobacillaceae</taxon>
        <taxon>Lapidilactobacillus</taxon>
    </lineage>
</organism>
<gene>
    <name evidence="11" type="ORF">FC15_GL001472</name>
</gene>
<dbReference type="Pfam" id="PF21694">
    <property type="entry name" value="DNA_pol3_delta_C"/>
    <property type="match status" value="1"/>
</dbReference>
<dbReference type="InterPro" id="IPR027417">
    <property type="entry name" value="P-loop_NTPase"/>
</dbReference>
<dbReference type="Gene3D" id="1.20.272.10">
    <property type="match status" value="1"/>
</dbReference>
<evidence type="ECO:0000256" key="7">
    <source>
        <dbReference type="ARBA" id="ARBA00034754"/>
    </source>
</evidence>
<comment type="caution">
    <text evidence="11">The sequence shown here is derived from an EMBL/GenBank/DDBJ whole genome shotgun (WGS) entry which is preliminary data.</text>
</comment>
<feature type="domain" description="DNA polymerase III delta N-terminal" evidence="9">
    <location>
        <begin position="27"/>
        <end position="150"/>
    </location>
</feature>
<dbReference type="InterPro" id="IPR048466">
    <property type="entry name" value="DNA_pol3_delta-like_C"/>
</dbReference>
<evidence type="ECO:0000256" key="6">
    <source>
        <dbReference type="ARBA" id="ARBA00022932"/>
    </source>
</evidence>
<dbReference type="PATRIC" id="fig|1423735.3.peg.1521"/>
<name>A0A0R1VX18_9LACO</name>
<dbReference type="InterPro" id="IPR005790">
    <property type="entry name" value="DNA_polIII_delta"/>
</dbReference>
<protein>
    <recommendedName>
        <fullName evidence="2">DNA polymerase III subunit delta</fullName>
        <ecNumber evidence="1">2.7.7.7</ecNumber>
    </recommendedName>
</protein>
<evidence type="ECO:0000256" key="3">
    <source>
        <dbReference type="ARBA" id="ARBA00022679"/>
    </source>
</evidence>
<dbReference type="SUPFAM" id="SSF48019">
    <property type="entry name" value="post-AAA+ oligomerization domain-like"/>
    <property type="match status" value="1"/>
</dbReference>
<sequence>MASKKNQAISVTQLQKMTIDELPPVTLVLGQEQALLDSAKAYFEQLLSSEEREMNYGRYDLSEDNISAALDDAASVPFFGDWRLVVLTQPTFLTAETRKNKIEHEFDALIDYLAHPQPTTKLVFWANYEKLDERKKITKAIEHHALIVDASELKGYRLTSMLNQEATLRHVTIDPRALELLLHRVDEHYTLAVAKLKQLALYVGVGKQISVDDVDQAVEQVIEDDVFQLVAETLGHVQQNALERYQHLLRNGNEPIQLLALITAQVRLLLQVKILRHAGYAQGDIASQLKVHPYRVKLAMQQEQKFRLIELKQMFQELVALDFKIKTGRADKAQALELLIIKFSAKR</sequence>
<dbReference type="PANTHER" id="PTHR34388">
    <property type="entry name" value="DNA POLYMERASE III SUBUNIT DELTA"/>
    <property type="match status" value="1"/>
</dbReference>
<dbReference type="Gene3D" id="3.40.50.300">
    <property type="entry name" value="P-loop containing nucleotide triphosphate hydrolases"/>
    <property type="match status" value="1"/>
</dbReference>
<dbReference type="STRING" id="1423735.FC15_GL001472"/>
<dbReference type="GO" id="GO:0006261">
    <property type="term" value="P:DNA-templated DNA replication"/>
    <property type="evidence" value="ECO:0007669"/>
    <property type="project" value="TreeGrafter"/>
</dbReference>
<dbReference type="RefSeq" id="WP_162258403.1">
    <property type="nucleotide sequence ID" value="NZ_AZFX01000040.1"/>
</dbReference>
<proteinExistence type="inferred from homology"/>
<dbReference type="GO" id="GO:0009360">
    <property type="term" value="C:DNA polymerase III complex"/>
    <property type="evidence" value="ECO:0007669"/>
    <property type="project" value="InterPro"/>
</dbReference>
<dbReference type="InterPro" id="IPR010372">
    <property type="entry name" value="DNA_pol3_delta_N"/>
</dbReference>
<dbReference type="AlphaFoldDB" id="A0A0R1VX18"/>